<keyword evidence="1" id="KW-1133">Transmembrane helix</keyword>
<organism evidence="2 3">
    <name type="scientific">Kangsaoukella pontilimi</name>
    <dbReference type="NCBI Taxonomy" id="2691042"/>
    <lineage>
        <taxon>Bacteria</taxon>
        <taxon>Pseudomonadati</taxon>
        <taxon>Pseudomonadota</taxon>
        <taxon>Alphaproteobacteria</taxon>
        <taxon>Rhodobacterales</taxon>
        <taxon>Paracoccaceae</taxon>
        <taxon>Kangsaoukella</taxon>
    </lineage>
</organism>
<gene>
    <name evidence="2" type="ORF">GQ651_00070</name>
</gene>
<feature type="transmembrane region" description="Helical" evidence="1">
    <location>
        <begin position="278"/>
        <end position="295"/>
    </location>
</feature>
<feature type="transmembrane region" description="Helical" evidence="1">
    <location>
        <begin position="20"/>
        <end position="39"/>
    </location>
</feature>
<feature type="transmembrane region" description="Helical" evidence="1">
    <location>
        <begin position="252"/>
        <end position="272"/>
    </location>
</feature>
<feature type="transmembrane region" description="Helical" evidence="1">
    <location>
        <begin position="345"/>
        <end position="364"/>
    </location>
</feature>
<reference evidence="2 3" key="2">
    <citation type="submission" date="2020-03" db="EMBL/GenBank/DDBJ databases">
        <title>Kangsaoukella pontilimi gen. nov., sp. nov., a new member of the family Rhodobacteraceae isolated from a tidal mudflat.</title>
        <authorList>
            <person name="Kim I.S."/>
        </authorList>
    </citation>
    <scope>NUCLEOTIDE SEQUENCE [LARGE SCALE GENOMIC DNA]</scope>
    <source>
        <strain evidence="2 3">GH1-50</strain>
    </source>
</reference>
<keyword evidence="1" id="KW-0472">Membrane</keyword>
<name>A0A7C9IDY8_9RHOB</name>
<accession>A0A7C9IDY8</accession>
<comment type="caution">
    <text evidence="2">The sequence shown here is derived from an EMBL/GenBank/DDBJ whole genome shotgun (WGS) entry which is preliminary data.</text>
</comment>
<keyword evidence="1" id="KW-0812">Transmembrane</keyword>
<feature type="transmembrane region" description="Helical" evidence="1">
    <location>
        <begin position="116"/>
        <end position="137"/>
    </location>
</feature>
<dbReference type="EMBL" id="WUPT01000001">
    <property type="protein sequence ID" value="MXQ06229.1"/>
    <property type="molecule type" value="Genomic_DNA"/>
</dbReference>
<protein>
    <submittedName>
        <fullName evidence="2">Uncharacterized protein</fullName>
    </submittedName>
</protein>
<dbReference type="RefSeq" id="WP_160762187.1">
    <property type="nucleotide sequence ID" value="NZ_WUPT01000001.1"/>
</dbReference>
<sequence length="536" mass="59476">MTEYSRSATDRQVSRFSPIVFLAALFTLVSGFVFARFTVDDAYISWRYGKNLVDAGIWGYNPSSFDLTQAYTNPVYAALSIVPAALGLDMVVFFKLVSLAILCLSTWLFMRLSGRAIVMFAAILCLTAVPTTMVHLFSGLETYLFVVTLALLLICLDQRRFLAAGVCVAVLIACRPEAWTLLGLFPAFVVASLLPTPFRDDAAGHWWREKRTLLAVSVLLPILLFAAIMLWHRSYFGYVLPNTFYVKSAGEGSLIVTLYCVVLLVPLALPLLLGRWRATLFAIAFFLPVVVVYSASKLTMNYVDRFGFHIFGSVYLFAAYALARYGKSGESPLTSISLPVWMRTYPRILFAVICVLYAGASVRWNEVMHIATYTPRISFAHGALGQELAEQAAGLESKPTILVGDAGIVAYRSGLVALDNIGLGSALVAHQGVTPEILDAYAPELVALHMHPVLGVWPDYGSDVIQDWMELSGHEEICDMRLSPVAGLRLYLRENGPLDVGRIAAICETSVERNLQWKYDFARDHLSDPPWRYWVE</sequence>
<dbReference type="AlphaFoldDB" id="A0A7C9IDY8"/>
<feature type="transmembrane region" description="Helical" evidence="1">
    <location>
        <begin position="179"/>
        <end position="198"/>
    </location>
</feature>
<feature type="transmembrane region" description="Helical" evidence="1">
    <location>
        <begin position="213"/>
        <end position="231"/>
    </location>
</feature>
<evidence type="ECO:0000313" key="2">
    <source>
        <dbReference type="EMBL" id="MXQ06229.1"/>
    </source>
</evidence>
<feature type="transmembrane region" description="Helical" evidence="1">
    <location>
        <begin position="307"/>
        <end position="325"/>
    </location>
</feature>
<dbReference type="Proteomes" id="UP000480350">
    <property type="component" value="Unassembled WGS sequence"/>
</dbReference>
<evidence type="ECO:0000256" key="1">
    <source>
        <dbReference type="SAM" id="Phobius"/>
    </source>
</evidence>
<keyword evidence="3" id="KW-1185">Reference proteome</keyword>
<proteinExistence type="predicted"/>
<reference evidence="2 3" key="1">
    <citation type="submission" date="2019-12" db="EMBL/GenBank/DDBJ databases">
        <authorList>
            <person name="Lee S.D."/>
        </authorList>
    </citation>
    <scope>NUCLEOTIDE SEQUENCE [LARGE SCALE GENOMIC DNA]</scope>
    <source>
        <strain evidence="2 3">GH1-50</strain>
    </source>
</reference>
<feature type="transmembrane region" description="Helical" evidence="1">
    <location>
        <begin position="143"/>
        <end position="172"/>
    </location>
</feature>
<evidence type="ECO:0000313" key="3">
    <source>
        <dbReference type="Proteomes" id="UP000480350"/>
    </source>
</evidence>
<feature type="transmembrane region" description="Helical" evidence="1">
    <location>
        <begin position="75"/>
        <end position="104"/>
    </location>
</feature>